<evidence type="ECO:0000256" key="10">
    <source>
        <dbReference type="ARBA" id="ARBA00022859"/>
    </source>
</evidence>
<evidence type="ECO:0000259" key="13">
    <source>
        <dbReference type="PROSITE" id="PS50234"/>
    </source>
</evidence>
<evidence type="ECO:0000256" key="12">
    <source>
        <dbReference type="ARBA" id="ARBA00023180"/>
    </source>
</evidence>
<dbReference type="InterPro" id="IPR036465">
    <property type="entry name" value="vWFA_dom_sf"/>
</dbReference>
<dbReference type="AlphaFoldDB" id="A0A6J1VIF1"/>
<dbReference type="CTD" id="717"/>
<reference evidence="16" key="1">
    <citation type="submission" date="2025-08" db="UniProtKB">
        <authorList>
            <consortium name="RefSeq"/>
        </authorList>
    </citation>
    <scope>IDENTIFICATION</scope>
</reference>
<protein>
    <submittedName>
        <fullName evidence="16">Complement C2</fullName>
    </submittedName>
</protein>
<keyword evidence="12" id="KW-0325">Glycoprotein</keyword>
<dbReference type="Proteomes" id="UP000504612">
    <property type="component" value="Unplaced"/>
</dbReference>
<dbReference type="InterPro" id="IPR001254">
    <property type="entry name" value="Trypsin_dom"/>
</dbReference>
<evidence type="ECO:0000256" key="5">
    <source>
        <dbReference type="ARBA" id="ARBA00022659"/>
    </source>
</evidence>
<organism evidence="15 16">
    <name type="scientific">Notechis scutatus</name>
    <name type="common">mainland tiger snake</name>
    <dbReference type="NCBI Taxonomy" id="8663"/>
    <lineage>
        <taxon>Eukaryota</taxon>
        <taxon>Metazoa</taxon>
        <taxon>Chordata</taxon>
        <taxon>Craniata</taxon>
        <taxon>Vertebrata</taxon>
        <taxon>Euteleostomi</taxon>
        <taxon>Lepidosauria</taxon>
        <taxon>Squamata</taxon>
        <taxon>Bifurcata</taxon>
        <taxon>Unidentata</taxon>
        <taxon>Episquamata</taxon>
        <taxon>Toxicofera</taxon>
        <taxon>Serpentes</taxon>
        <taxon>Colubroidea</taxon>
        <taxon>Elapidae</taxon>
        <taxon>Hydrophiinae</taxon>
        <taxon>Notechis</taxon>
    </lineage>
</organism>
<comment type="similarity">
    <text evidence="2">Belongs to the peptidase S1 family. Snake venom subfamily.</text>
</comment>
<keyword evidence="15" id="KW-1185">Reference proteome</keyword>
<keyword evidence="10" id="KW-0391">Immunity</keyword>
<dbReference type="CDD" id="cd00190">
    <property type="entry name" value="Tryp_SPc"/>
    <property type="match status" value="1"/>
</dbReference>
<dbReference type="GO" id="GO:0045087">
    <property type="term" value="P:innate immune response"/>
    <property type="evidence" value="ECO:0007669"/>
    <property type="project" value="UniProtKB-KW"/>
</dbReference>
<dbReference type="InterPro" id="IPR043504">
    <property type="entry name" value="Peptidase_S1_PA_chymotrypsin"/>
</dbReference>
<evidence type="ECO:0000313" key="15">
    <source>
        <dbReference type="Proteomes" id="UP000504612"/>
    </source>
</evidence>
<sequence length="423" mass="48426">HFADHGNATGTNIYAALNAVYEMIINEEATLKDQWNKVRHAIILLTDGKSNLGGSPKMAVRHIEELINVRDDRKDYLDIYVFGIGNLDVELSAMNEIASKKPGERHVFVMENPQELKNAFEDLLDPRDLEDICGLANYSDSARWDQKNPWHVRLQNTHHRDSTCRGALISNTWVLTAAHCFNHWKNNWIVVLGGEIRLGIKRRIDHELYNIRAKTAQGIQEFYDYDISLIELEKPVTFGGRIRPICLPCTEGASRALKKRAGTTTCRDHELELLSFEKVPAEFISLEHKRMNVQIKTKTSRPTCVSGAIQEGMIYANVSNVDDVVTDRFLCSGEDKSLEAYTCKGESGGSLFVERRERHFQVGVISWGTYDPCAQKNKNDNGEIIRDRPSKEYKPRDFYISLFQVQDWLRKHLNNSLKFIPMQ</sequence>
<dbReference type="SUPFAM" id="SSF53300">
    <property type="entry name" value="vWA-like"/>
    <property type="match status" value="1"/>
</dbReference>
<dbReference type="Pfam" id="PF00092">
    <property type="entry name" value="VWA"/>
    <property type="match status" value="1"/>
</dbReference>
<feature type="domain" description="Peptidase S1" evidence="14">
    <location>
        <begin position="132"/>
        <end position="414"/>
    </location>
</feature>
<keyword evidence="5" id="KW-0768">Sushi</keyword>
<evidence type="ECO:0000256" key="2">
    <source>
        <dbReference type="ARBA" id="ARBA00009228"/>
    </source>
</evidence>
<keyword evidence="8" id="KW-0378">Hydrolase</keyword>
<keyword evidence="7" id="KW-0677">Repeat</keyword>
<evidence type="ECO:0000256" key="1">
    <source>
        <dbReference type="ARBA" id="ARBA00004613"/>
    </source>
</evidence>
<dbReference type="GO" id="GO:0006508">
    <property type="term" value="P:proteolysis"/>
    <property type="evidence" value="ECO:0007669"/>
    <property type="project" value="UniProtKB-KW"/>
</dbReference>
<dbReference type="GO" id="GO:0009617">
    <property type="term" value="P:response to bacterium"/>
    <property type="evidence" value="ECO:0007669"/>
    <property type="project" value="TreeGrafter"/>
</dbReference>
<name>A0A6J1VIF1_9SAUR</name>
<dbReference type="PROSITE" id="PS50240">
    <property type="entry name" value="TRYPSIN_DOM"/>
    <property type="match status" value="1"/>
</dbReference>
<keyword evidence="9" id="KW-0720">Serine protease</keyword>
<dbReference type="InterPro" id="IPR002035">
    <property type="entry name" value="VWF_A"/>
</dbReference>
<dbReference type="PANTHER" id="PTHR46393">
    <property type="entry name" value="SUSHI DOMAIN-CONTAINING PROTEIN"/>
    <property type="match status" value="1"/>
</dbReference>
<dbReference type="RefSeq" id="XP_026542700.1">
    <property type="nucleotide sequence ID" value="XM_026686915.1"/>
</dbReference>
<dbReference type="Pfam" id="PF00089">
    <property type="entry name" value="Trypsin"/>
    <property type="match status" value="1"/>
</dbReference>
<dbReference type="SUPFAM" id="SSF50494">
    <property type="entry name" value="Trypsin-like serine proteases"/>
    <property type="match status" value="1"/>
</dbReference>
<dbReference type="Gene3D" id="2.40.10.10">
    <property type="entry name" value="Trypsin-like serine proteases"/>
    <property type="match status" value="2"/>
</dbReference>
<evidence type="ECO:0000256" key="11">
    <source>
        <dbReference type="ARBA" id="ARBA00022875"/>
    </source>
</evidence>
<dbReference type="GO" id="GO:0006958">
    <property type="term" value="P:complement activation, classical pathway"/>
    <property type="evidence" value="ECO:0007669"/>
    <property type="project" value="UniProtKB-KW"/>
</dbReference>
<dbReference type="InterPro" id="IPR001314">
    <property type="entry name" value="Peptidase_S1A"/>
</dbReference>
<dbReference type="InterPro" id="IPR018114">
    <property type="entry name" value="TRYPSIN_HIS"/>
</dbReference>
<evidence type="ECO:0000256" key="3">
    <source>
        <dbReference type="ARBA" id="ARBA00022525"/>
    </source>
</evidence>
<dbReference type="KEGG" id="nss:113424960"/>
<comment type="subcellular location">
    <subcellularLocation>
        <location evidence="1">Secreted</location>
    </subcellularLocation>
</comment>
<dbReference type="PANTHER" id="PTHR46393:SF2">
    <property type="entry name" value="COMPLEMENT C2"/>
    <property type="match status" value="1"/>
</dbReference>
<evidence type="ECO:0000256" key="9">
    <source>
        <dbReference type="ARBA" id="ARBA00022825"/>
    </source>
</evidence>
<dbReference type="PROSITE" id="PS00134">
    <property type="entry name" value="TRYPSIN_HIS"/>
    <property type="match status" value="1"/>
</dbReference>
<evidence type="ECO:0000256" key="6">
    <source>
        <dbReference type="ARBA" id="ARBA00022670"/>
    </source>
</evidence>
<dbReference type="PRINTS" id="PR00722">
    <property type="entry name" value="CHYMOTRYPSIN"/>
</dbReference>
<dbReference type="FunFam" id="2.40.10.10:FF:000051">
    <property type="entry name" value="complement C2 isoform X1"/>
    <property type="match status" value="1"/>
</dbReference>
<feature type="non-terminal residue" evidence="16">
    <location>
        <position position="1"/>
    </location>
</feature>
<dbReference type="GeneID" id="113424960"/>
<keyword evidence="6" id="KW-0645">Protease</keyword>
<dbReference type="SMART" id="SM00020">
    <property type="entry name" value="Tryp_SPc"/>
    <property type="match status" value="1"/>
</dbReference>
<keyword evidence="11" id="KW-0180">Complement pathway</keyword>
<keyword evidence="3" id="KW-0964">Secreted</keyword>
<accession>A0A6J1VIF1</accession>
<dbReference type="Gene3D" id="3.40.50.410">
    <property type="entry name" value="von Willebrand factor, type A domain"/>
    <property type="match status" value="1"/>
</dbReference>
<evidence type="ECO:0000259" key="14">
    <source>
        <dbReference type="PROSITE" id="PS50240"/>
    </source>
</evidence>
<proteinExistence type="inferred from homology"/>
<feature type="domain" description="VWFA" evidence="13">
    <location>
        <begin position="1"/>
        <end position="123"/>
    </location>
</feature>
<gene>
    <name evidence="16" type="primary">C2</name>
</gene>
<evidence type="ECO:0000313" key="16">
    <source>
        <dbReference type="RefSeq" id="XP_026542700.1"/>
    </source>
</evidence>
<dbReference type="GO" id="GO:0004252">
    <property type="term" value="F:serine-type endopeptidase activity"/>
    <property type="evidence" value="ECO:0007669"/>
    <property type="project" value="InterPro"/>
</dbReference>
<dbReference type="InterPro" id="IPR009003">
    <property type="entry name" value="Peptidase_S1_PA"/>
</dbReference>
<evidence type="ECO:0000256" key="4">
    <source>
        <dbReference type="ARBA" id="ARBA00022588"/>
    </source>
</evidence>
<evidence type="ECO:0000256" key="8">
    <source>
        <dbReference type="ARBA" id="ARBA00022801"/>
    </source>
</evidence>
<dbReference type="GO" id="GO:0070062">
    <property type="term" value="C:extracellular exosome"/>
    <property type="evidence" value="ECO:0007669"/>
    <property type="project" value="TreeGrafter"/>
</dbReference>
<dbReference type="PROSITE" id="PS50234">
    <property type="entry name" value="VWFA"/>
    <property type="match status" value="1"/>
</dbReference>
<evidence type="ECO:0000256" key="7">
    <source>
        <dbReference type="ARBA" id="ARBA00022737"/>
    </source>
</evidence>
<keyword evidence="4" id="KW-0399">Innate immunity</keyword>